<evidence type="ECO:0000256" key="2">
    <source>
        <dbReference type="SAM" id="Phobius"/>
    </source>
</evidence>
<feature type="transmembrane region" description="Helical" evidence="2">
    <location>
        <begin position="116"/>
        <end position="137"/>
    </location>
</feature>
<feature type="domain" description="DUF7847" evidence="3">
    <location>
        <begin position="170"/>
        <end position="370"/>
    </location>
</feature>
<evidence type="ECO:0000256" key="1">
    <source>
        <dbReference type="SAM" id="MobiDB-lite"/>
    </source>
</evidence>
<feature type="compositionally biased region" description="Low complexity" evidence="1">
    <location>
        <begin position="51"/>
        <end position="66"/>
    </location>
</feature>
<sequence>MTAFGPPPTPDETGPTPGSEPAASSDPAPGPGAPTGPATPPGSDPAPGPGAPTTSGQPPGPGAELLGGYPPAGGWYYAPPPPPKPGVVPLRPLGFGDVLTGSFDTVKRYRTVLSGYLLRIVGLGVLTLALLTAIGTVMARRGAFDGFALGFWFSAAVDGGAFRATTTTGPSFAASFLALAALVLPAALVMLLLATALQAAAIVVTSYAVLGLPLTVEELRGRVRDRFGPLFLTRLLTALLVGGATAVCWLLLALLGFGLFGAGAPRSLFVVAPPLSLLAVVAVGCYLVIRWGFGPAACVLEGKPPVAALRRSGELVRGSWWRAFGYSALVSIILSTLDQMIQMVLVIPALVVAFAILSDGDPSATRVFLAVTVVGAAMLLPPVATLPISHMSTTLLYTDHRFRSEGLHEQLAADARA</sequence>
<feature type="transmembrane region" description="Helical" evidence="2">
    <location>
        <begin position="320"/>
        <end position="337"/>
    </location>
</feature>
<feature type="transmembrane region" description="Helical" evidence="2">
    <location>
        <begin position="367"/>
        <end position="388"/>
    </location>
</feature>
<evidence type="ECO:0000259" key="3">
    <source>
        <dbReference type="Pfam" id="PF25231"/>
    </source>
</evidence>
<organism evidence="4 5">
    <name type="scientific">Streptomyces durbertensis</name>
    <dbReference type="NCBI Taxonomy" id="2448886"/>
    <lineage>
        <taxon>Bacteria</taxon>
        <taxon>Bacillati</taxon>
        <taxon>Actinomycetota</taxon>
        <taxon>Actinomycetes</taxon>
        <taxon>Kitasatosporales</taxon>
        <taxon>Streptomycetaceae</taxon>
        <taxon>Streptomyces</taxon>
    </lineage>
</organism>
<dbReference type="EMBL" id="WMLF01000172">
    <property type="protein sequence ID" value="MBB1244582.1"/>
    <property type="molecule type" value="Genomic_DNA"/>
</dbReference>
<protein>
    <recommendedName>
        <fullName evidence="3">DUF7847 domain-containing protein</fullName>
    </recommendedName>
</protein>
<keyword evidence="2" id="KW-0812">Transmembrane</keyword>
<comment type="caution">
    <text evidence="4">The sequence shown here is derived from an EMBL/GenBank/DDBJ whole genome shotgun (WGS) entry which is preliminary data.</text>
</comment>
<dbReference type="PANTHER" id="PTHR33133:SF1">
    <property type="entry name" value="EXPRESSED PROTEIN-RELATED"/>
    <property type="match status" value="1"/>
</dbReference>
<keyword evidence="2" id="KW-1133">Transmembrane helix</keyword>
<feature type="transmembrane region" description="Helical" evidence="2">
    <location>
        <begin position="143"/>
        <end position="162"/>
    </location>
</feature>
<dbReference type="InterPro" id="IPR057169">
    <property type="entry name" value="DUF7847"/>
</dbReference>
<keyword evidence="5" id="KW-1185">Reference proteome</keyword>
<feature type="compositionally biased region" description="Low complexity" evidence="1">
    <location>
        <begin position="11"/>
        <end position="27"/>
    </location>
</feature>
<name>A0ABR6EGZ1_9ACTN</name>
<proteinExistence type="predicted"/>
<feature type="transmembrane region" description="Helical" evidence="2">
    <location>
        <begin position="236"/>
        <end position="262"/>
    </location>
</feature>
<dbReference type="RefSeq" id="WP_182855937.1">
    <property type="nucleotide sequence ID" value="NZ_WMLF01000172.1"/>
</dbReference>
<reference evidence="5" key="1">
    <citation type="journal article" date="2020" name="Syst. Appl. Microbiol.">
        <title>Streptomyces alkaliterrae sp. nov., isolated from an alkaline soil, and emended descriptions of Streptomyces alkaliphilus, Streptomyces calidiresistens and Streptomyces durbertensis.</title>
        <authorList>
            <person name="Swiecimska M."/>
            <person name="Golinska P."/>
            <person name="Nouioui I."/>
            <person name="Wypij M."/>
            <person name="Rai M."/>
            <person name="Sangal V."/>
            <person name="Goodfellow M."/>
        </authorList>
    </citation>
    <scope>NUCLEOTIDE SEQUENCE [LARGE SCALE GENOMIC DNA]</scope>
    <source>
        <strain evidence="5">DSM 104538</strain>
    </source>
</reference>
<keyword evidence="2" id="KW-0472">Membrane</keyword>
<accession>A0ABR6EGZ1</accession>
<gene>
    <name evidence="4" type="ORF">GL263_13545</name>
</gene>
<feature type="compositionally biased region" description="Pro residues" evidence="1">
    <location>
        <begin position="1"/>
        <end position="10"/>
    </location>
</feature>
<feature type="transmembrane region" description="Helical" evidence="2">
    <location>
        <begin position="343"/>
        <end position="360"/>
    </location>
</feature>
<feature type="transmembrane region" description="Helical" evidence="2">
    <location>
        <begin position="199"/>
        <end position="216"/>
    </location>
</feature>
<dbReference type="Pfam" id="PF25231">
    <property type="entry name" value="DUF7847"/>
    <property type="match status" value="1"/>
</dbReference>
<feature type="region of interest" description="Disordered" evidence="1">
    <location>
        <begin position="1"/>
        <end position="66"/>
    </location>
</feature>
<feature type="transmembrane region" description="Helical" evidence="2">
    <location>
        <begin position="174"/>
        <end position="193"/>
    </location>
</feature>
<dbReference type="Proteomes" id="UP000766698">
    <property type="component" value="Unassembled WGS sequence"/>
</dbReference>
<dbReference type="PANTHER" id="PTHR33133">
    <property type="entry name" value="OS08G0107100 PROTEIN-RELATED"/>
    <property type="match status" value="1"/>
</dbReference>
<evidence type="ECO:0000313" key="4">
    <source>
        <dbReference type="EMBL" id="MBB1244582.1"/>
    </source>
</evidence>
<evidence type="ECO:0000313" key="5">
    <source>
        <dbReference type="Proteomes" id="UP000766698"/>
    </source>
</evidence>
<feature type="compositionally biased region" description="Pro residues" evidence="1">
    <location>
        <begin position="28"/>
        <end position="50"/>
    </location>
</feature>
<feature type="transmembrane region" description="Helical" evidence="2">
    <location>
        <begin position="268"/>
        <end position="289"/>
    </location>
</feature>